<reference evidence="1 2" key="1">
    <citation type="submission" date="2020-08" db="EMBL/GenBank/DDBJ databases">
        <title>Bridging the membrane lipid divide: bacteria of the FCB group superphylum have the potential to synthesize archaeal ether lipids.</title>
        <authorList>
            <person name="Villanueva L."/>
            <person name="Von Meijenfeldt F.A.B."/>
            <person name="Westbye A.B."/>
            <person name="Yadav S."/>
            <person name="Hopmans E.C."/>
            <person name="Dutilh B.E."/>
            <person name="Sinninghe Damste J.S."/>
        </authorList>
    </citation>
    <scope>NUCLEOTIDE SEQUENCE [LARGE SCALE GENOMIC DNA]</scope>
    <source>
        <strain evidence="1">NIOZ-UU36</strain>
    </source>
</reference>
<gene>
    <name evidence="1" type="ORF">H8E29_03135</name>
</gene>
<name>A0A8J6NGD6_9CHLR</name>
<protein>
    <submittedName>
        <fullName evidence="1">Four helix bundle protein</fullName>
    </submittedName>
</protein>
<evidence type="ECO:0000313" key="2">
    <source>
        <dbReference type="Proteomes" id="UP000614469"/>
    </source>
</evidence>
<dbReference type="SUPFAM" id="SSF158446">
    <property type="entry name" value="IVS-encoded protein-like"/>
    <property type="match status" value="1"/>
</dbReference>
<organism evidence="1 2">
    <name type="scientific">Candidatus Desulfolinea nitratireducens</name>
    <dbReference type="NCBI Taxonomy" id="2841698"/>
    <lineage>
        <taxon>Bacteria</taxon>
        <taxon>Bacillati</taxon>
        <taxon>Chloroflexota</taxon>
        <taxon>Anaerolineae</taxon>
        <taxon>Anaerolineales</taxon>
        <taxon>Anaerolineales incertae sedis</taxon>
        <taxon>Candidatus Desulfolinea</taxon>
    </lineage>
</organism>
<sequence length="43" mass="4985">MAKFGRFLGYAKRSASEVQSQLYTAFDQKCIPNKFFNEAYEKA</sequence>
<evidence type="ECO:0000313" key="1">
    <source>
        <dbReference type="EMBL" id="MBC8334236.1"/>
    </source>
</evidence>
<proteinExistence type="predicted"/>
<dbReference type="InterPro" id="IPR012657">
    <property type="entry name" value="23S_rRNA-intervening_sequence"/>
</dbReference>
<dbReference type="InterPro" id="IPR036583">
    <property type="entry name" value="23S_rRNA_IVS_sf"/>
</dbReference>
<dbReference type="EMBL" id="JACNJN010000055">
    <property type="protein sequence ID" value="MBC8334236.1"/>
    <property type="molecule type" value="Genomic_DNA"/>
</dbReference>
<dbReference type="Proteomes" id="UP000614469">
    <property type="component" value="Unassembled WGS sequence"/>
</dbReference>
<accession>A0A8J6NGD6</accession>
<comment type="caution">
    <text evidence="1">The sequence shown here is derived from an EMBL/GenBank/DDBJ whole genome shotgun (WGS) entry which is preliminary data.</text>
</comment>
<dbReference type="Gene3D" id="1.20.1440.60">
    <property type="entry name" value="23S rRNA-intervening sequence"/>
    <property type="match status" value="1"/>
</dbReference>
<dbReference type="AlphaFoldDB" id="A0A8J6NGD6"/>
<dbReference type="NCBIfam" id="TIGR02436">
    <property type="entry name" value="four helix bundle protein"/>
    <property type="match status" value="1"/>
</dbReference>